<dbReference type="Proteomes" id="UP001203058">
    <property type="component" value="Unassembled WGS sequence"/>
</dbReference>
<keyword evidence="1" id="KW-0378">Hydrolase</keyword>
<dbReference type="SUPFAM" id="SSF53474">
    <property type="entry name" value="alpha/beta-Hydrolases"/>
    <property type="match status" value="1"/>
</dbReference>
<dbReference type="EMBL" id="JAKZHW010000002">
    <property type="protein sequence ID" value="MCH8617454.1"/>
    <property type="molecule type" value="Genomic_DNA"/>
</dbReference>
<reference evidence="1 2" key="1">
    <citation type="submission" date="2022-03" db="EMBL/GenBank/DDBJ databases">
        <authorList>
            <person name="Jo J.-H."/>
            <person name="Im W.-T."/>
        </authorList>
    </citation>
    <scope>NUCLEOTIDE SEQUENCE [LARGE SCALE GENOMIC DNA]</scope>
    <source>
        <strain evidence="1 2">SM33</strain>
    </source>
</reference>
<proteinExistence type="predicted"/>
<protein>
    <submittedName>
        <fullName evidence="1">Alpha/beta hydrolase</fullName>
    </submittedName>
</protein>
<comment type="caution">
    <text evidence="1">The sequence shown here is derived from an EMBL/GenBank/DDBJ whole genome shotgun (WGS) entry which is preliminary data.</text>
</comment>
<accession>A0ABS9VRV7</accession>
<dbReference type="RefSeq" id="WP_241448327.1">
    <property type="nucleotide sequence ID" value="NZ_JAKZHW010000002.1"/>
</dbReference>
<organism evidence="1 2">
    <name type="scientific">Sphingomonas telluris</name>
    <dbReference type="NCBI Taxonomy" id="2907998"/>
    <lineage>
        <taxon>Bacteria</taxon>
        <taxon>Pseudomonadati</taxon>
        <taxon>Pseudomonadota</taxon>
        <taxon>Alphaproteobacteria</taxon>
        <taxon>Sphingomonadales</taxon>
        <taxon>Sphingomonadaceae</taxon>
        <taxon>Sphingomonas</taxon>
    </lineage>
</organism>
<evidence type="ECO:0000313" key="2">
    <source>
        <dbReference type="Proteomes" id="UP001203058"/>
    </source>
</evidence>
<evidence type="ECO:0000313" key="1">
    <source>
        <dbReference type="EMBL" id="MCH8617454.1"/>
    </source>
</evidence>
<dbReference type="Gene3D" id="3.40.50.1820">
    <property type="entry name" value="alpha/beta hydrolase"/>
    <property type="match status" value="1"/>
</dbReference>
<sequence>MIVISGFLTPDAATLPLRRALRAAGHRTWGWGQGFNVGARRRKFEGLINRIDHLAEATGERLVLIGWSLGGLYAREAAKRRPESLEAIITLGTPFSHGLRDNNAWKPYEAVNDHDVDHPPVQIAPEKKPSMRTVAIWSSEDGIVAPASASGTLKETDEQVEVTCPHNELVSHPESLKAVLGALGK</sequence>
<dbReference type="InterPro" id="IPR029058">
    <property type="entry name" value="AB_hydrolase_fold"/>
</dbReference>
<keyword evidence="2" id="KW-1185">Reference proteome</keyword>
<name>A0ABS9VRV7_9SPHN</name>
<gene>
    <name evidence="1" type="ORF">LZ016_15255</name>
</gene>
<dbReference type="GO" id="GO:0016787">
    <property type="term" value="F:hydrolase activity"/>
    <property type="evidence" value="ECO:0007669"/>
    <property type="project" value="UniProtKB-KW"/>
</dbReference>